<organism evidence="3 4">
    <name type="scientific">Nitratireductor basaltis</name>
    <dbReference type="NCBI Taxonomy" id="472175"/>
    <lineage>
        <taxon>Bacteria</taxon>
        <taxon>Pseudomonadati</taxon>
        <taxon>Pseudomonadota</taxon>
        <taxon>Alphaproteobacteria</taxon>
        <taxon>Hyphomicrobiales</taxon>
        <taxon>Phyllobacteriaceae</taxon>
        <taxon>Nitratireductor</taxon>
    </lineage>
</organism>
<sequence length="207" mass="23162">MNRYRRSRPGQGRTPRRAFRRMADIVVTILILGGVTLVAARFDRLAMSELAGIPRVADGDSLVLGGERLRLKGVDAPEIGQGCEMGGQTYDCGRKARQALQKLVGSAALACKGWERDRYDRLLVRCTADGRDINAQLVEAGWAVAYGDYEREERRARAERRGIWAGEFDEPSEWRRMKASRPEPRHGTMTSGLYVLRRLFGAGGNEH</sequence>
<dbReference type="STRING" id="472175.EL18_01151"/>
<comment type="caution">
    <text evidence="3">The sequence shown here is derived from an EMBL/GenBank/DDBJ whole genome shotgun (WGS) entry which is preliminary data.</text>
</comment>
<dbReference type="AlphaFoldDB" id="A0A084UAY5"/>
<dbReference type="eggNOG" id="COG1525">
    <property type="taxonomic scope" value="Bacteria"/>
</dbReference>
<feature type="transmembrane region" description="Helical" evidence="1">
    <location>
        <begin position="21"/>
        <end position="40"/>
    </location>
</feature>
<dbReference type="InterPro" id="IPR016071">
    <property type="entry name" value="Staphylococal_nuclease_OB-fold"/>
</dbReference>
<proteinExistence type="predicted"/>
<feature type="domain" description="TNase-like" evidence="2">
    <location>
        <begin position="47"/>
        <end position="166"/>
    </location>
</feature>
<dbReference type="PROSITE" id="PS50830">
    <property type="entry name" value="TNASE_3"/>
    <property type="match status" value="1"/>
</dbReference>
<dbReference type="Pfam" id="PF00565">
    <property type="entry name" value="SNase"/>
    <property type="match status" value="1"/>
</dbReference>
<dbReference type="PATRIC" id="fig|472175.3.peg.1157"/>
<gene>
    <name evidence="3" type="ORF">EL18_01151</name>
</gene>
<dbReference type="PANTHER" id="PTHR12302">
    <property type="entry name" value="EBNA2 BINDING PROTEIN P100"/>
    <property type="match status" value="1"/>
</dbReference>
<reference evidence="3 4" key="1">
    <citation type="submission" date="2014-05" db="EMBL/GenBank/DDBJ databases">
        <title>Draft Genome Sequence of Nitratireductor basaltis Strain UMTGB225, A Marine Bacterium Isolated from Green Barrel Tunicate.</title>
        <authorList>
            <person name="Gan H.Y."/>
        </authorList>
    </citation>
    <scope>NUCLEOTIDE SEQUENCE [LARGE SCALE GENOMIC DNA]</scope>
    <source>
        <strain evidence="3 4">UMTGB225</strain>
    </source>
</reference>
<dbReference type="SMART" id="SM00318">
    <property type="entry name" value="SNc"/>
    <property type="match status" value="1"/>
</dbReference>
<dbReference type="InterPro" id="IPR035437">
    <property type="entry name" value="SNase_OB-fold_sf"/>
</dbReference>
<dbReference type="EMBL" id="JMQM01000001">
    <property type="protein sequence ID" value="KFB10121.1"/>
    <property type="molecule type" value="Genomic_DNA"/>
</dbReference>
<evidence type="ECO:0000313" key="4">
    <source>
        <dbReference type="Proteomes" id="UP000053675"/>
    </source>
</evidence>
<dbReference type="Proteomes" id="UP000053675">
    <property type="component" value="Unassembled WGS sequence"/>
</dbReference>
<evidence type="ECO:0000256" key="1">
    <source>
        <dbReference type="SAM" id="Phobius"/>
    </source>
</evidence>
<dbReference type="PANTHER" id="PTHR12302:SF26">
    <property type="entry name" value="BLR1266 PROTEIN"/>
    <property type="match status" value="1"/>
</dbReference>
<dbReference type="SUPFAM" id="SSF50199">
    <property type="entry name" value="Staphylococcal nuclease"/>
    <property type="match status" value="1"/>
</dbReference>
<dbReference type="Gene3D" id="2.40.50.90">
    <property type="match status" value="1"/>
</dbReference>
<name>A0A084UAY5_9HYPH</name>
<keyword evidence="1" id="KW-1133">Transmembrane helix</keyword>
<evidence type="ECO:0000313" key="3">
    <source>
        <dbReference type="EMBL" id="KFB10121.1"/>
    </source>
</evidence>
<keyword evidence="4" id="KW-1185">Reference proteome</keyword>
<evidence type="ECO:0000259" key="2">
    <source>
        <dbReference type="PROSITE" id="PS50830"/>
    </source>
</evidence>
<protein>
    <submittedName>
        <fullName evidence="3">Nuclease (SNase-like)</fullName>
    </submittedName>
</protein>
<keyword evidence="1" id="KW-0472">Membrane</keyword>
<keyword evidence="1" id="KW-0812">Transmembrane</keyword>
<accession>A0A084UAY5</accession>